<reference evidence="2 3" key="1">
    <citation type="submission" date="2016-11" db="EMBL/GenBank/DDBJ databases">
        <authorList>
            <person name="Jaros S."/>
            <person name="Januszkiewicz K."/>
            <person name="Wedrychowicz H."/>
        </authorList>
    </citation>
    <scope>NUCLEOTIDE SEQUENCE [LARGE SCALE GENOMIC DNA]</scope>
    <source>
        <strain evidence="2 3">DSM 5091</strain>
    </source>
</reference>
<dbReference type="GO" id="GO:0051213">
    <property type="term" value="F:dioxygenase activity"/>
    <property type="evidence" value="ECO:0007669"/>
    <property type="project" value="UniProtKB-KW"/>
</dbReference>
<gene>
    <name evidence="2" type="ORF">SAMN02745165_00769</name>
</gene>
<dbReference type="STRING" id="1122189.SAMN02745165_00769"/>
<dbReference type="PANTHER" id="PTHR21366">
    <property type="entry name" value="GLYOXALASE FAMILY PROTEIN"/>
    <property type="match status" value="1"/>
</dbReference>
<keyword evidence="2" id="KW-0560">Oxidoreductase</keyword>
<dbReference type="AlphaFoldDB" id="A0A1M6DQB9"/>
<dbReference type="PANTHER" id="PTHR21366:SF14">
    <property type="entry name" value="GLYOXALASE DOMAIN-CONTAINING PROTEIN 5"/>
    <property type="match status" value="1"/>
</dbReference>
<dbReference type="EMBL" id="FQZT01000002">
    <property type="protein sequence ID" value="SHI75385.1"/>
    <property type="molecule type" value="Genomic_DNA"/>
</dbReference>
<dbReference type="InterPro" id="IPR050383">
    <property type="entry name" value="GlyoxalaseI/FosfomycinResist"/>
</dbReference>
<accession>A0A1M6DQB9</accession>
<name>A0A1M6DQB9_MALRU</name>
<keyword evidence="3" id="KW-1185">Reference proteome</keyword>
<protein>
    <submittedName>
        <fullName evidence="2">Catechol 2,3-dioxygenase</fullName>
    </submittedName>
</protein>
<dbReference type="InterPro" id="IPR037523">
    <property type="entry name" value="VOC_core"/>
</dbReference>
<sequence>MVTARKRLGELVVRSENPQRLVSFYQKIVGLELFATLGAATFLKISDDLEGHPQLLAIFDKSHRFSAPKDFNAEVAMARVGTLHHFAFLLEHDDFSAEQKRLEDAGIELQSAEHSRFGWRSLYFYDPDGNNVELVCFDPELLKAAENESN</sequence>
<dbReference type="InterPro" id="IPR029068">
    <property type="entry name" value="Glyas_Bleomycin-R_OHBP_Dase"/>
</dbReference>
<dbReference type="OrthoDB" id="9812656at2"/>
<organism evidence="2 3">
    <name type="scientific">Malonomonas rubra DSM 5091</name>
    <dbReference type="NCBI Taxonomy" id="1122189"/>
    <lineage>
        <taxon>Bacteria</taxon>
        <taxon>Pseudomonadati</taxon>
        <taxon>Thermodesulfobacteriota</taxon>
        <taxon>Desulfuromonadia</taxon>
        <taxon>Desulfuromonadales</taxon>
        <taxon>Geopsychrobacteraceae</taxon>
        <taxon>Malonomonas</taxon>
    </lineage>
</organism>
<evidence type="ECO:0000313" key="3">
    <source>
        <dbReference type="Proteomes" id="UP000184171"/>
    </source>
</evidence>
<dbReference type="Proteomes" id="UP000184171">
    <property type="component" value="Unassembled WGS sequence"/>
</dbReference>
<dbReference type="Pfam" id="PF00903">
    <property type="entry name" value="Glyoxalase"/>
    <property type="match status" value="1"/>
</dbReference>
<keyword evidence="2" id="KW-0223">Dioxygenase</keyword>
<proteinExistence type="predicted"/>
<feature type="domain" description="VOC" evidence="1">
    <location>
        <begin position="7"/>
        <end position="137"/>
    </location>
</feature>
<dbReference type="SUPFAM" id="SSF54593">
    <property type="entry name" value="Glyoxalase/Bleomycin resistance protein/Dihydroxybiphenyl dioxygenase"/>
    <property type="match status" value="1"/>
</dbReference>
<evidence type="ECO:0000313" key="2">
    <source>
        <dbReference type="EMBL" id="SHI75385.1"/>
    </source>
</evidence>
<dbReference type="InterPro" id="IPR004360">
    <property type="entry name" value="Glyas_Fos-R_dOase_dom"/>
</dbReference>
<dbReference type="Gene3D" id="3.10.180.10">
    <property type="entry name" value="2,3-Dihydroxybiphenyl 1,2-Dioxygenase, domain 1"/>
    <property type="match status" value="1"/>
</dbReference>
<dbReference type="PROSITE" id="PS51819">
    <property type="entry name" value="VOC"/>
    <property type="match status" value="1"/>
</dbReference>
<evidence type="ECO:0000259" key="1">
    <source>
        <dbReference type="PROSITE" id="PS51819"/>
    </source>
</evidence>
<dbReference type="RefSeq" id="WP_072905755.1">
    <property type="nucleotide sequence ID" value="NZ_FQZT01000002.1"/>
</dbReference>